<evidence type="ECO:0000256" key="4">
    <source>
        <dbReference type="ARBA" id="ARBA00022692"/>
    </source>
</evidence>
<evidence type="ECO:0000256" key="8">
    <source>
        <dbReference type="SAM" id="Phobius"/>
    </source>
</evidence>
<evidence type="ECO:0000313" key="9">
    <source>
        <dbReference type="EMBL" id="HIZ15858.1"/>
    </source>
</evidence>
<evidence type="ECO:0000256" key="2">
    <source>
        <dbReference type="ARBA" id="ARBA00005262"/>
    </source>
</evidence>
<proteinExistence type="inferred from homology"/>
<reference evidence="9" key="2">
    <citation type="submission" date="2021-04" db="EMBL/GenBank/DDBJ databases">
        <authorList>
            <person name="Gilroy R."/>
        </authorList>
    </citation>
    <scope>NUCLEOTIDE SEQUENCE</scope>
    <source>
        <strain evidence="9">ChiHjej11B10-19426</strain>
    </source>
</reference>
<keyword evidence="4 8" id="KW-0812">Transmembrane</keyword>
<organism evidence="9 10">
    <name type="scientific">Candidatus Tidjanibacter faecipullorum</name>
    <dbReference type="NCBI Taxonomy" id="2838766"/>
    <lineage>
        <taxon>Bacteria</taxon>
        <taxon>Pseudomonadati</taxon>
        <taxon>Bacteroidota</taxon>
        <taxon>Bacteroidia</taxon>
        <taxon>Bacteroidales</taxon>
        <taxon>Rikenellaceae</taxon>
        <taxon>Tidjanibacter</taxon>
    </lineage>
</organism>
<name>A0A9D2DF50_9BACT</name>
<evidence type="ECO:0000256" key="7">
    <source>
        <dbReference type="SAM" id="MobiDB-lite"/>
    </source>
</evidence>
<feature type="transmembrane region" description="Helical" evidence="8">
    <location>
        <begin position="29"/>
        <end position="51"/>
    </location>
</feature>
<comment type="subcellular location">
    <subcellularLocation>
        <location evidence="1">Cell membrane</location>
        <topology evidence="1">Multi-pass membrane protein</topology>
    </subcellularLocation>
</comment>
<feature type="transmembrane region" description="Helical" evidence="8">
    <location>
        <begin position="142"/>
        <end position="160"/>
    </location>
</feature>
<dbReference type="InterPro" id="IPR003370">
    <property type="entry name" value="Chromate_transpt"/>
</dbReference>
<comment type="caution">
    <text evidence="9">The sequence shown here is derived from an EMBL/GenBank/DDBJ whole genome shotgun (WGS) entry which is preliminary data.</text>
</comment>
<evidence type="ECO:0000256" key="3">
    <source>
        <dbReference type="ARBA" id="ARBA00022475"/>
    </source>
</evidence>
<feature type="transmembrane region" description="Helical" evidence="8">
    <location>
        <begin position="100"/>
        <end position="122"/>
    </location>
</feature>
<evidence type="ECO:0000256" key="5">
    <source>
        <dbReference type="ARBA" id="ARBA00022989"/>
    </source>
</evidence>
<dbReference type="Pfam" id="PF02417">
    <property type="entry name" value="Chromate_transp"/>
    <property type="match status" value="1"/>
</dbReference>
<evidence type="ECO:0000256" key="1">
    <source>
        <dbReference type="ARBA" id="ARBA00004651"/>
    </source>
</evidence>
<comment type="similarity">
    <text evidence="2">Belongs to the chromate ion transporter (CHR) (TC 2.A.51) family.</text>
</comment>
<dbReference type="PANTHER" id="PTHR43663">
    <property type="entry name" value="CHROMATE TRANSPORT PROTEIN-RELATED"/>
    <property type="match status" value="1"/>
</dbReference>
<evidence type="ECO:0000313" key="10">
    <source>
        <dbReference type="Proteomes" id="UP000824014"/>
    </source>
</evidence>
<dbReference type="PANTHER" id="PTHR43663:SF2">
    <property type="entry name" value="CHROMATE TRANSPORT PROTEIN-RELATED"/>
    <property type="match status" value="1"/>
</dbReference>
<feature type="region of interest" description="Disordered" evidence="7">
    <location>
        <begin position="1"/>
        <end position="22"/>
    </location>
</feature>
<dbReference type="EMBL" id="DXCC01000031">
    <property type="protein sequence ID" value="HIZ15858.1"/>
    <property type="molecule type" value="Genomic_DNA"/>
</dbReference>
<gene>
    <name evidence="9" type="ORF">H9816_08150</name>
</gene>
<sequence length="210" mass="22489">MHTPANKQPAATPTSGTGQPSDRRHACTALFTSFLKIGAFTFGGGFAMIPLIEREMIDRRGWIERTDFLELLTLAQSAPGPIALNTAVFVGYKIAGYRGALSAVTGVVLPSFIIILLIAMYFTDFRTNRYVDAAFKGMRPAVVALIAAPVFGLARGMGWWKIGLAAIAALIVWLLGVSPIWFILVGAVGGILYTFYNRKGASGTGKGTRS</sequence>
<protein>
    <submittedName>
        <fullName evidence="9">Chromate transporter</fullName>
    </submittedName>
</protein>
<dbReference type="GO" id="GO:0015109">
    <property type="term" value="F:chromate transmembrane transporter activity"/>
    <property type="evidence" value="ECO:0007669"/>
    <property type="project" value="InterPro"/>
</dbReference>
<keyword evidence="6 8" id="KW-0472">Membrane</keyword>
<feature type="compositionally biased region" description="Polar residues" evidence="7">
    <location>
        <begin position="1"/>
        <end position="20"/>
    </location>
</feature>
<keyword evidence="5 8" id="KW-1133">Transmembrane helix</keyword>
<reference evidence="9" key="1">
    <citation type="journal article" date="2021" name="PeerJ">
        <title>Extensive microbial diversity within the chicken gut microbiome revealed by metagenomics and culture.</title>
        <authorList>
            <person name="Gilroy R."/>
            <person name="Ravi A."/>
            <person name="Getino M."/>
            <person name="Pursley I."/>
            <person name="Horton D.L."/>
            <person name="Alikhan N.F."/>
            <person name="Baker D."/>
            <person name="Gharbi K."/>
            <person name="Hall N."/>
            <person name="Watson M."/>
            <person name="Adriaenssens E.M."/>
            <person name="Foster-Nyarko E."/>
            <person name="Jarju S."/>
            <person name="Secka A."/>
            <person name="Antonio M."/>
            <person name="Oren A."/>
            <person name="Chaudhuri R.R."/>
            <person name="La Ragione R."/>
            <person name="Hildebrand F."/>
            <person name="Pallen M.J."/>
        </authorList>
    </citation>
    <scope>NUCLEOTIDE SEQUENCE</scope>
    <source>
        <strain evidence="9">ChiHjej11B10-19426</strain>
    </source>
</reference>
<keyword evidence="3" id="KW-1003">Cell membrane</keyword>
<dbReference type="InterPro" id="IPR052518">
    <property type="entry name" value="CHR_Transporter"/>
</dbReference>
<dbReference type="GO" id="GO:0005886">
    <property type="term" value="C:plasma membrane"/>
    <property type="evidence" value="ECO:0007669"/>
    <property type="project" value="UniProtKB-SubCell"/>
</dbReference>
<accession>A0A9D2DF50</accession>
<evidence type="ECO:0000256" key="6">
    <source>
        <dbReference type="ARBA" id="ARBA00023136"/>
    </source>
</evidence>
<dbReference type="AlphaFoldDB" id="A0A9D2DF50"/>
<feature type="transmembrane region" description="Helical" evidence="8">
    <location>
        <begin position="166"/>
        <end position="196"/>
    </location>
</feature>
<dbReference type="Proteomes" id="UP000824014">
    <property type="component" value="Unassembled WGS sequence"/>
</dbReference>